<dbReference type="InterPro" id="IPR014305">
    <property type="entry name" value="RNA_pol_sigma-G_actinobac"/>
</dbReference>
<dbReference type="InterPro" id="IPR007627">
    <property type="entry name" value="RNA_pol_sigma70_r2"/>
</dbReference>
<dbReference type="Gene3D" id="1.10.10.10">
    <property type="entry name" value="Winged helix-like DNA-binding domain superfamily/Winged helix DNA-binding domain"/>
    <property type="match status" value="1"/>
</dbReference>
<keyword evidence="11" id="KW-1185">Reference proteome</keyword>
<accession>A0A563ELM4</accession>
<dbReference type="PANTHER" id="PTHR30173">
    <property type="entry name" value="SIGMA 19 FACTOR"/>
    <property type="match status" value="1"/>
</dbReference>
<sequence>MVDLEPYRRELLLHCYRMLGSLTDAEDALQETMVAAWRGLEGFEGRSSLRTWLYRIATNQCLNARRRRPPEPVPPFTPPEPTRRGEVTWLQPYPDALLDVADSEPGPEARYHAREAVELAFVVALQHLPPRQTATLVLRDVLGFSATEVAAMLDTGETAVKGMLQRARATLGSPREPRRSSPAEEEVTRRFAESFTAGDVDGVVALLTDDAWLAMPPAPHEYVGPAAIAEFLRVSTAWRGERPLVLTPTRANTQPAFACRIDGNPAGLLVLTVTGDRVSAITRFLDGPLTLPQQLRLVSVRSPK</sequence>
<dbReference type="PANTHER" id="PTHR30173:SF36">
    <property type="entry name" value="ECF RNA POLYMERASE SIGMA FACTOR SIGJ"/>
    <property type="match status" value="1"/>
</dbReference>
<comment type="caution">
    <text evidence="10">The sequence shown here is derived from an EMBL/GenBank/DDBJ whole genome shotgun (WGS) entry which is preliminary data.</text>
</comment>
<feature type="domain" description="RNA polymerase sigma-70 region 2" evidence="7">
    <location>
        <begin position="5"/>
        <end position="68"/>
    </location>
</feature>
<dbReference type="InterPro" id="IPR014284">
    <property type="entry name" value="RNA_pol_sigma-70_dom"/>
</dbReference>
<evidence type="ECO:0000256" key="6">
    <source>
        <dbReference type="SAM" id="MobiDB-lite"/>
    </source>
</evidence>
<dbReference type="GO" id="GO:0003677">
    <property type="term" value="F:DNA binding"/>
    <property type="evidence" value="ECO:0007669"/>
    <property type="project" value="InterPro"/>
</dbReference>
<dbReference type="InterPro" id="IPR037401">
    <property type="entry name" value="SnoaL-like"/>
</dbReference>
<feature type="domain" description="SnoaL-like" evidence="9">
    <location>
        <begin position="189"/>
        <end position="233"/>
    </location>
</feature>
<dbReference type="Proteomes" id="UP000316639">
    <property type="component" value="Unassembled WGS sequence"/>
</dbReference>
<dbReference type="NCBIfam" id="TIGR02960">
    <property type="entry name" value="SigX5"/>
    <property type="match status" value="1"/>
</dbReference>
<dbReference type="InterPro" id="IPR032710">
    <property type="entry name" value="NTF2-like_dom_sf"/>
</dbReference>
<dbReference type="EMBL" id="VOBR01000023">
    <property type="protein sequence ID" value="TWP48016.1"/>
    <property type="molecule type" value="Genomic_DNA"/>
</dbReference>
<proteinExistence type="inferred from homology"/>
<evidence type="ECO:0000256" key="1">
    <source>
        <dbReference type="ARBA" id="ARBA00010641"/>
    </source>
</evidence>
<dbReference type="GO" id="GO:0006352">
    <property type="term" value="P:DNA-templated transcription initiation"/>
    <property type="evidence" value="ECO:0007669"/>
    <property type="project" value="InterPro"/>
</dbReference>
<evidence type="ECO:0000313" key="10">
    <source>
        <dbReference type="EMBL" id="TWP48016.1"/>
    </source>
</evidence>
<dbReference type="Pfam" id="PF12680">
    <property type="entry name" value="SnoaL_2"/>
    <property type="match status" value="1"/>
</dbReference>
<dbReference type="GO" id="GO:0016987">
    <property type="term" value="F:sigma factor activity"/>
    <property type="evidence" value="ECO:0007669"/>
    <property type="project" value="UniProtKB-KW"/>
</dbReference>
<evidence type="ECO:0000256" key="5">
    <source>
        <dbReference type="ARBA" id="ARBA00023163"/>
    </source>
</evidence>
<evidence type="ECO:0000256" key="4">
    <source>
        <dbReference type="ARBA" id="ARBA00023082"/>
    </source>
</evidence>
<comment type="similarity">
    <text evidence="1">Belongs to the sigma-70 factor family. ECF subfamily.</text>
</comment>
<evidence type="ECO:0000256" key="3">
    <source>
        <dbReference type="ARBA" id="ARBA00023015"/>
    </source>
</evidence>
<dbReference type="SUPFAM" id="SSF88659">
    <property type="entry name" value="Sigma3 and sigma4 domains of RNA polymerase sigma factors"/>
    <property type="match status" value="1"/>
</dbReference>
<dbReference type="InterPro" id="IPR036388">
    <property type="entry name" value="WH-like_DNA-bd_sf"/>
</dbReference>
<dbReference type="InterPro" id="IPR052704">
    <property type="entry name" value="ECF_Sigma-70_Domain"/>
</dbReference>
<dbReference type="InterPro" id="IPR013325">
    <property type="entry name" value="RNA_pol_sigma_r2"/>
</dbReference>
<dbReference type="Gene3D" id="3.10.450.50">
    <property type="match status" value="1"/>
</dbReference>
<reference evidence="10 11" key="1">
    <citation type="submission" date="2019-07" db="EMBL/GenBank/DDBJ databases">
        <title>Lentzea xizangensis sp. nov., isolated from Qinghai-Tibetan Plateau Soils.</title>
        <authorList>
            <person name="Huang J."/>
        </authorList>
    </citation>
    <scope>NUCLEOTIDE SEQUENCE [LARGE SCALE GENOMIC DNA]</scope>
    <source>
        <strain evidence="10 11">FXJ1.1311</strain>
    </source>
</reference>
<feature type="domain" description="RNA polymerase sigma factor 70 region 4 type 2" evidence="8">
    <location>
        <begin position="121"/>
        <end position="171"/>
    </location>
</feature>
<dbReference type="SUPFAM" id="SSF88946">
    <property type="entry name" value="Sigma2 domain of RNA polymerase sigma factors"/>
    <property type="match status" value="1"/>
</dbReference>
<feature type="compositionally biased region" description="Basic and acidic residues" evidence="6">
    <location>
        <begin position="175"/>
        <end position="187"/>
    </location>
</feature>
<keyword evidence="5" id="KW-0804">Transcription</keyword>
<dbReference type="AlphaFoldDB" id="A0A563ELM4"/>
<organism evidence="10 11">
    <name type="scientific">Lentzea tibetensis</name>
    <dbReference type="NCBI Taxonomy" id="2591470"/>
    <lineage>
        <taxon>Bacteria</taxon>
        <taxon>Bacillati</taxon>
        <taxon>Actinomycetota</taxon>
        <taxon>Actinomycetes</taxon>
        <taxon>Pseudonocardiales</taxon>
        <taxon>Pseudonocardiaceae</taxon>
        <taxon>Lentzea</taxon>
    </lineage>
</organism>
<evidence type="ECO:0000259" key="7">
    <source>
        <dbReference type="Pfam" id="PF04542"/>
    </source>
</evidence>
<dbReference type="SUPFAM" id="SSF54427">
    <property type="entry name" value="NTF2-like"/>
    <property type="match status" value="1"/>
</dbReference>
<dbReference type="NCBIfam" id="TIGR02937">
    <property type="entry name" value="sigma70-ECF"/>
    <property type="match status" value="1"/>
</dbReference>
<gene>
    <name evidence="10" type="ORF">FKR81_30600</name>
</gene>
<feature type="compositionally biased region" description="Pro residues" evidence="6">
    <location>
        <begin position="71"/>
        <end position="80"/>
    </location>
</feature>
<evidence type="ECO:0000313" key="11">
    <source>
        <dbReference type="Proteomes" id="UP000316639"/>
    </source>
</evidence>
<feature type="region of interest" description="Disordered" evidence="6">
    <location>
        <begin position="168"/>
        <end position="187"/>
    </location>
</feature>
<dbReference type="NCBIfam" id="NF006089">
    <property type="entry name" value="PRK08241.1"/>
    <property type="match status" value="1"/>
</dbReference>
<comment type="subunit">
    <text evidence="2">Interacts transiently with the RNA polymerase catalytic core formed by RpoA, RpoB, RpoC and RpoZ (2 alpha, 1 beta, 1 beta' and 1 omega subunit) to form the RNA polymerase holoenzyme that can initiate transcription.</text>
</comment>
<dbReference type="Gene3D" id="1.10.1740.10">
    <property type="match status" value="1"/>
</dbReference>
<evidence type="ECO:0000259" key="8">
    <source>
        <dbReference type="Pfam" id="PF08281"/>
    </source>
</evidence>
<dbReference type="OrthoDB" id="3806887at2"/>
<evidence type="ECO:0000259" key="9">
    <source>
        <dbReference type="Pfam" id="PF12680"/>
    </source>
</evidence>
<protein>
    <submittedName>
        <fullName evidence="10">Sigma-70 family RNA polymerase sigma factor</fullName>
    </submittedName>
</protein>
<dbReference type="Pfam" id="PF08281">
    <property type="entry name" value="Sigma70_r4_2"/>
    <property type="match status" value="1"/>
</dbReference>
<name>A0A563ELM4_9PSEU</name>
<feature type="region of interest" description="Disordered" evidence="6">
    <location>
        <begin position="65"/>
        <end position="84"/>
    </location>
</feature>
<dbReference type="InterPro" id="IPR013249">
    <property type="entry name" value="RNA_pol_sigma70_r4_t2"/>
</dbReference>
<keyword evidence="3" id="KW-0805">Transcription regulation</keyword>
<dbReference type="InterPro" id="IPR013324">
    <property type="entry name" value="RNA_pol_sigma_r3/r4-like"/>
</dbReference>
<keyword evidence="4" id="KW-0731">Sigma factor</keyword>
<dbReference type="Pfam" id="PF04542">
    <property type="entry name" value="Sigma70_r2"/>
    <property type="match status" value="1"/>
</dbReference>
<evidence type="ECO:0000256" key="2">
    <source>
        <dbReference type="ARBA" id="ARBA00011344"/>
    </source>
</evidence>